<dbReference type="InterPro" id="IPR000719">
    <property type="entry name" value="Prot_kinase_dom"/>
</dbReference>
<dbReference type="InterPro" id="IPR056002">
    <property type="entry name" value="DUF7580"/>
</dbReference>
<evidence type="ECO:0000313" key="3">
    <source>
        <dbReference type="Proteomes" id="UP000288168"/>
    </source>
</evidence>
<feature type="domain" description="Protein kinase" evidence="1">
    <location>
        <begin position="632"/>
        <end position="924"/>
    </location>
</feature>
<dbReference type="AlphaFoldDB" id="A0A428P1H1"/>
<name>A0A428P1H1_9HYPO</name>
<sequence length="936" mass="107088">MEELTSKITPLQRSYVRNKYFIPEAAFFQVMTDEQVQKAIAESEIKPYQRDEVVKQVCQSGKKILGTLILANQASLLQHFIEADQLEDAKLPFTEETLIQTVRLTKDQATKFDKEQWVFTAPTFRRGTINRRLVEGSVLPFKVDKKIGEGGFGDVYEVVLDPDHQTEGSFPKRVTYHLFLKSSLPATNCHKFVRKEIHKEKFHQQELQTLAVLNSLKHPNMIELLSSYTYDNAKHNLLFPLVEHGSLKRFMGKDRQSTQHISDDSIITALAGLSSAVKHLHDFTEKNLDLELIGCHHDLKPQNILVSDATFILADFGISKLKPSDQDSKTSFRSRTDDYVAPECEDWDNDYQRGSVHRSSDIWSFGCIISELVTYVFQGPKGIEDFREARKLKIPGATHYSFHNGPKKSSAAVSNWLSDLETSSPRNFALIIRLVRRMLCLNHLNRPKANQVEAFIRFVALYQTTTRINDQFQQFDSSDSDSPNLDTFLEHVRFTSWRYAVGVLDVQGEADVELRLNHNVLDQFDKIVDVFTRLQSGLDSRLSRDKTATHLDISQLPKLNDELELFLNERQTELSREHFKVTISDDERVAEVIQNDDGSIPLSREIRMRTNIKHMVRLLEQDLASPSRALQIEPDQVYSLDPFGQHHLGRCKDDNGSRQVWVEWRKYGNHGADEDTMTKLYDRASALAGLLSQDKPAALRTLHCSGFIHRPERQAFGIVFEFPQAKEAQTSLEVLQLSKVIERSQTRLPQPDLDDRFKLAHALASALSEFHSVGWLHKSLTAENVIFFDAPVTNASLSPWLVGFSHSKPDDPKGFTSGLSDAASKMYHHPIYLKNTHGYRREFDYYSLGIVLLEIGHWEPFDKMSKKWTGSYEERRQRLLKGRVPGLRKTMGRAYSEAVRFCIESATDEALSRMSPKDVLLQFVQRVVTPLSSFPC</sequence>
<dbReference type="Gene3D" id="3.30.200.20">
    <property type="entry name" value="Phosphorylase Kinase, domain 1"/>
    <property type="match status" value="1"/>
</dbReference>
<dbReference type="Proteomes" id="UP000288168">
    <property type="component" value="Unassembled WGS sequence"/>
</dbReference>
<dbReference type="InterPro" id="IPR011009">
    <property type="entry name" value="Kinase-like_dom_sf"/>
</dbReference>
<gene>
    <name evidence="2" type="ORF">CEP54_013664</name>
</gene>
<dbReference type="PROSITE" id="PS50011">
    <property type="entry name" value="PROTEIN_KINASE_DOM"/>
    <property type="match status" value="2"/>
</dbReference>
<proteinExistence type="predicted"/>
<dbReference type="PANTHER" id="PTHR37542">
    <property type="entry name" value="HELO DOMAIN-CONTAINING PROTEIN-RELATED"/>
    <property type="match status" value="1"/>
</dbReference>
<evidence type="ECO:0000259" key="1">
    <source>
        <dbReference type="PROSITE" id="PS50011"/>
    </source>
</evidence>
<dbReference type="Pfam" id="PF00069">
    <property type="entry name" value="Pkinase"/>
    <property type="match status" value="1"/>
</dbReference>
<accession>A0A428P1H1</accession>
<dbReference type="Pfam" id="PF24476">
    <property type="entry name" value="DUF7580"/>
    <property type="match status" value="1"/>
</dbReference>
<feature type="domain" description="Protein kinase" evidence="1">
    <location>
        <begin position="141"/>
        <end position="456"/>
    </location>
</feature>
<comment type="caution">
    <text evidence="2">The sequence shown here is derived from an EMBL/GenBank/DDBJ whole genome shotgun (WGS) entry which is preliminary data.</text>
</comment>
<dbReference type="SMART" id="SM00220">
    <property type="entry name" value="S_TKc"/>
    <property type="match status" value="1"/>
</dbReference>
<dbReference type="EMBL" id="NKCI01000229">
    <property type="protein sequence ID" value="RSL46877.1"/>
    <property type="molecule type" value="Genomic_DNA"/>
</dbReference>
<dbReference type="GO" id="GO:0005524">
    <property type="term" value="F:ATP binding"/>
    <property type="evidence" value="ECO:0007669"/>
    <property type="project" value="InterPro"/>
</dbReference>
<dbReference type="PANTHER" id="PTHR37542:SF3">
    <property type="entry name" value="PRION-INHIBITION AND PROPAGATION HELO DOMAIN-CONTAINING PROTEIN"/>
    <property type="match status" value="1"/>
</dbReference>
<dbReference type="SUPFAM" id="SSF56112">
    <property type="entry name" value="Protein kinase-like (PK-like)"/>
    <property type="match status" value="2"/>
</dbReference>
<reference evidence="2 3" key="1">
    <citation type="submission" date="2017-06" db="EMBL/GenBank/DDBJ databases">
        <title>Comparative genomic analysis of Ambrosia Fusariam Clade fungi.</title>
        <authorList>
            <person name="Stajich J.E."/>
            <person name="Carrillo J."/>
            <person name="Kijimoto T."/>
            <person name="Eskalen A."/>
            <person name="O'Donnell K."/>
            <person name="Kasson M."/>
        </authorList>
    </citation>
    <scope>NUCLEOTIDE SEQUENCE [LARGE SCALE GENOMIC DNA]</scope>
    <source>
        <strain evidence="2 3">NRRL62584</strain>
    </source>
</reference>
<evidence type="ECO:0000313" key="2">
    <source>
        <dbReference type="EMBL" id="RSL46877.1"/>
    </source>
</evidence>
<dbReference type="CDD" id="cd00180">
    <property type="entry name" value="PKc"/>
    <property type="match status" value="1"/>
</dbReference>
<dbReference type="GO" id="GO:0004672">
    <property type="term" value="F:protein kinase activity"/>
    <property type="evidence" value="ECO:0007669"/>
    <property type="project" value="InterPro"/>
</dbReference>
<protein>
    <recommendedName>
        <fullName evidence="1">Protein kinase domain-containing protein</fullName>
    </recommendedName>
</protein>
<dbReference type="OrthoDB" id="4062651at2759"/>
<dbReference type="Gene3D" id="1.10.510.10">
    <property type="entry name" value="Transferase(Phosphotransferase) domain 1"/>
    <property type="match status" value="2"/>
</dbReference>
<organism evidence="2 3">
    <name type="scientific">Fusarium duplospermum</name>
    <dbReference type="NCBI Taxonomy" id="1325734"/>
    <lineage>
        <taxon>Eukaryota</taxon>
        <taxon>Fungi</taxon>
        <taxon>Dikarya</taxon>
        <taxon>Ascomycota</taxon>
        <taxon>Pezizomycotina</taxon>
        <taxon>Sordariomycetes</taxon>
        <taxon>Hypocreomycetidae</taxon>
        <taxon>Hypocreales</taxon>
        <taxon>Nectriaceae</taxon>
        <taxon>Fusarium</taxon>
        <taxon>Fusarium solani species complex</taxon>
    </lineage>
</organism>
<dbReference type="STRING" id="1325734.A0A428P1H1"/>
<keyword evidence="3" id="KW-1185">Reference proteome</keyword>